<evidence type="ECO:0000313" key="3">
    <source>
        <dbReference type="EMBL" id="KAK7291127.1"/>
    </source>
</evidence>
<evidence type="ECO:0000259" key="2">
    <source>
        <dbReference type="PROSITE" id="PS52045"/>
    </source>
</evidence>
<dbReference type="InterPro" id="IPR025521">
    <property type="entry name" value="Neprosin_propep"/>
</dbReference>
<dbReference type="EMBL" id="JAYWIO010000001">
    <property type="protein sequence ID" value="KAK7291127.1"/>
    <property type="molecule type" value="Genomic_DNA"/>
</dbReference>
<dbReference type="PANTHER" id="PTHR31589">
    <property type="entry name" value="PROTEIN, PUTATIVE (DUF239)-RELATED-RELATED"/>
    <property type="match status" value="1"/>
</dbReference>
<proteinExistence type="predicted"/>
<feature type="chain" id="PRO_5042918703" description="Neprosin PEP catalytic domain-containing protein" evidence="1">
    <location>
        <begin position="21"/>
        <end position="387"/>
    </location>
</feature>
<protein>
    <recommendedName>
        <fullName evidence="2">Neprosin PEP catalytic domain-containing protein</fullName>
    </recommendedName>
</protein>
<dbReference type="InterPro" id="IPR004314">
    <property type="entry name" value="Neprosin"/>
</dbReference>
<dbReference type="Pfam" id="PF03080">
    <property type="entry name" value="Neprosin"/>
    <property type="match status" value="1"/>
</dbReference>
<feature type="domain" description="Neprosin PEP catalytic" evidence="2">
    <location>
        <begin position="137"/>
        <end position="386"/>
    </location>
</feature>
<keyword evidence="1" id="KW-0732">Signal</keyword>
<dbReference type="Pfam" id="PF14365">
    <property type="entry name" value="Neprosin_AP"/>
    <property type="match status" value="1"/>
</dbReference>
<dbReference type="Gene3D" id="3.90.1320.10">
    <property type="entry name" value="Outer-capsid protein sigma 3, large lobe"/>
    <property type="match status" value="1"/>
</dbReference>
<evidence type="ECO:0000256" key="1">
    <source>
        <dbReference type="SAM" id="SignalP"/>
    </source>
</evidence>
<dbReference type="PROSITE" id="PS52045">
    <property type="entry name" value="NEPROSIN_PEP_CD"/>
    <property type="match status" value="1"/>
</dbReference>
<name>A0AAN9J309_CROPI</name>
<keyword evidence="4" id="KW-1185">Reference proteome</keyword>
<dbReference type="PANTHER" id="PTHR31589:SF223">
    <property type="entry name" value="PROTEIN, PUTATIVE (DUF239)-RELATED"/>
    <property type="match status" value="1"/>
</dbReference>
<organism evidence="3 4">
    <name type="scientific">Crotalaria pallida</name>
    <name type="common">Smooth rattlebox</name>
    <name type="synonym">Crotalaria striata</name>
    <dbReference type="NCBI Taxonomy" id="3830"/>
    <lineage>
        <taxon>Eukaryota</taxon>
        <taxon>Viridiplantae</taxon>
        <taxon>Streptophyta</taxon>
        <taxon>Embryophyta</taxon>
        <taxon>Tracheophyta</taxon>
        <taxon>Spermatophyta</taxon>
        <taxon>Magnoliopsida</taxon>
        <taxon>eudicotyledons</taxon>
        <taxon>Gunneridae</taxon>
        <taxon>Pentapetalae</taxon>
        <taxon>rosids</taxon>
        <taxon>fabids</taxon>
        <taxon>Fabales</taxon>
        <taxon>Fabaceae</taxon>
        <taxon>Papilionoideae</taxon>
        <taxon>50 kb inversion clade</taxon>
        <taxon>genistoids sensu lato</taxon>
        <taxon>core genistoids</taxon>
        <taxon>Crotalarieae</taxon>
        <taxon>Crotalaria</taxon>
    </lineage>
</organism>
<comment type="caution">
    <text evidence="3">The sequence shown here is derived from an EMBL/GenBank/DDBJ whole genome shotgun (WGS) entry which is preliminary data.</text>
</comment>
<dbReference type="InterPro" id="IPR053168">
    <property type="entry name" value="Glutamic_endopeptidase"/>
</dbReference>
<reference evidence="3 4" key="1">
    <citation type="submission" date="2024-01" db="EMBL/GenBank/DDBJ databases">
        <title>The genomes of 5 underutilized Papilionoideae crops provide insights into root nodulation and disease resistanc.</title>
        <authorList>
            <person name="Yuan L."/>
        </authorList>
    </citation>
    <scope>NUCLEOTIDE SEQUENCE [LARGE SCALE GENOMIC DNA]</scope>
    <source>
        <strain evidence="3">ZHUSHIDOU_FW_LH</strain>
        <tissue evidence="3">Leaf</tissue>
    </source>
</reference>
<dbReference type="AlphaFoldDB" id="A0AAN9J309"/>
<gene>
    <name evidence="3" type="ORF">RIF29_06034</name>
</gene>
<feature type="signal peptide" evidence="1">
    <location>
        <begin position="1"/>
        <end position="20"/>
    </location>
</feature>
<sequence length="387" mass="43526">MISIILICICLMSNNYKIDGRMMESISQDDDLELDNQLKLINKPPLKTIQTVFGHIVDCVDINKQLAFDNPLLKNHKIQLKPSFQHGRTTLDENQRSATLSIEEDLCPIGTIPIRRTTKDDLIRLKHLSNNNGMLIEEVEGSHFAAVNLNGADRYYGIKGNINTYNPTVASKEQMSGAYISLAKGPSQVRNRIMAGWQVYPKIQGDVQTYFFIAWENKQNQTGCYNLQCPGFVQIDKKFHIGSPITSTSTFGGQQFEMSVAILLDPTTNNWWVRLEDKNLGYFPSTIFSDMSYADEGGWYGRTMTTLGNPSPPMGSGHFPDDRFGHACFIRQMTFQNETRKDIPPEMKLVGIYKDNPSCYDVKYTGYVDKSLGYAMQFGGPGGNCGD</sequence>
<evidence type="ECO:0000313" key="4">
    <source>
        <dbReference type="Proteomes" id="UP001372338"/>
    </source>
</evidence>
<accession>A0AAN9J309</accession>
<dbReference type="Proteomes" id="UP001372338">
    <property type="component" value="Unassembled WGS sequence"/>
</dbReference>